<evidence type="ECO:0000313" key="3">
    <source>
        <dbReference type="Proteomes" id="UP000183200"/>
    </source>
</evidence>
<evidence type="ECO:0008006" key="4">
    <source>
        <dbReference type="Google" id="ProtNLM"/>
    </source>
</evidence>
<evidence type="ECO:0000256" key="1">
    <source>
        <dbReference type="SAM" id="SignalP"/>
    </source>
</evidence>
<feature type="chain" id="PRO_5010299790" description="GLPGLI family protein" evidence="1">
    <location>
        <begin position="22"/>
        <end position="270"/>
    </location>
</feature>
<dbReference type="RefSeq" id="WP_074606075.1">
    <property type="nucleotide sequence ID" value="NZ_FNGY01000003.1"/>
</dbReference>
<organism evidence="2 3">
    <name type="scientific">Pedobacter steynii</name>
    <dbReference type="NCBI Taxonomy" id="430522"/>
    <lineage>
        <taxon>Bacteria</taxon>
        <taxon>Pseudomonadati</taxon>
        <taxon>Bacteroidota</taxon>
        <taxon>Sphingobacteriia</taxon>
        <taxon>Sphingobacteriales</taxon>
        <taxon>Sphingobacteriaceae</taxon>
        <taxon>Pedobacter</taxon>
    </lineage>
</organism>
<proteinExistence type="predicted"/>
<accession>A0A1G9RXD3</accession>
<sequence length="270" mass="31067">MKILFFSTILLLILITNGIQAQDSVTFDDEKPLFKFQDEQLANPNKLLRYAALTGYREGVAPVRGQFNVNFKGYNDEKTETRRIYMYNLSIQDMLTHGLVKPNQVFLEVKDPSKYRYDPKQGTETEWLRKNGYCYELLLPLGVLKGMHTLDNEIRKIFNVTSGWEKRKVKTWILVRTSSTEKFKSSGGDPFIDQVKGTYRNVNIGIIGVNSPVPFLDETGYKKAANIDLGIDISTVTDVTILRKALQKYDLDVKEEIREKSMFVITENKK</sequence>
<gene>
    <name evidence="2" type="ORF">SAMN05421820_103394</name>
</gene>
<dbReference type="Proteomes" id="UP000183200">
    <property type="component" value="Unassembled WGS sequence"/>
</dbReference>
<evidence type="ECO:0000313" key="2">
    <source>
        <dbReference type="EMBL" id="SDM27842.1"/>
    </source>
</evidence>
<dbReference type="OrthoDB" id="749317at2"/>
<protein>
    <recommendedName>
        <fullName evidence="4">GLPGLI family protein</fullName>
    </recommendedName>
</protein>
<keyword evidence="3" id="KW-1185">Reference proteome</keyword>
<keyword evidence="1" id="KW-0732">Signal</keyword>
<dbReference type="EMBL" id="FNGY01000003">
    <property type="protein sequence ID" value="SDM27842.1"/>
    <property type="molecule type" value="Genomic_DNA"/>
</dbReference>
<dbReference type="AlphaFoldDB" id="A0A1G9RXD3"/>
<feature type="signal peptide" evidence="1">
    <location>
        <begin position="1"/>
        <end position="21"/>
    </location>
</feature>
<reference evidence="3" key="1">
    <citation type="submission" date="2016-10" db="EMBL/GenBank/DDBJ databases">
        <authorList>
            <person name="Varghese N."/>
            <person name="Submissions S."/>
        </authorList>
    </citation>
    <scope>NUCLEOTIDE SEQUENCE [LARGE SCALE GENOMIC DNA]</scope>
    <source>
        <strain evidence="3">DSM 19110</strain>
    </source>
</reference>
<name>A0A1G9RXD3_9SPHI</name>